<dbReference type="InterPro" id="IPR022398">
    <property type="entry name" value="Peptidase_S8_His-AS"/>
</dbReference>
<feature type="active site" description="Charge relay system" evidence="5 6">
    <location>
        <position position="251"/>
    </location>
</feature>
<dbReference type="InterPro" id="IPR002372">
    <property type="entry name" value="PQQ_rpt_dom"/>
</dbReference>
<feature type="domain" description="Peptidase S8/S53" evidence="9">
    <location>
        <begin position="242"/>
        <end position="522"/>
    </location>
</feature>
<gene>
    <name evidence="11" type="ORF">BC6307_09565</name>
</gene>
<organism evidence="11 12">
    <name type="scientific">Sutcliffiella cohnii</name>
    <dbReference type="NCBI Taxonomy" id="33932"/>
    <lineage>
        <taxon>Bacteria</taxon>
        <taxon>Bacillati</taxon>
        <taxon>Bacillota</taxon>
        <taxon>Bacilli</taxon>
        <taxon>Bacillales</taxon>
        <taxon>Bacillaceae</taxon>
        <taxon>Sutcliffiella</taxon>
    </lineage>
</organism>
<evidence type="ECO:0000313" key="12">
    <source>
        <dbReference type="Proteomes" id="UP000215224"/>
    </source>
</evidence>
<evidence type="ECO:0000313" key="11">
    <source>
        <dbReference type="EMBL" id="AST91511.1"/>
    </source>
</evidence>
<keyword evidence="8" id="KW-0732">Signal</keyword>
<dbReference type="SUPFAM" id="SSF49464">
    <property type="entry name" value="Carboxypeptidase regulatory domain-like"/>
    <property type="match status" value="7"/>
</dbReference>
<evidence type="ECO:0000259" key="10">
    <source>
        <dbReference type="Pfam" id="PF13360"/>
    </source>
</evidence>
<dbReference type="InterPro" id="IPR013783">
    <property type="entry name" value="Ig-like_fold"/>
</dbReference>
<dbReference type="Pfam" id="PF00082">
    <property type="entry name" value="Peptidase_S8"/>
    <property type="match status" value="1"/>
</dbReference>
<evidence type="ECO:0000256" key="7">
    <source>
        <dbReference type="RuleBase" id="RU003355"/>
    </source>
</evidence>
<keyword evidence="12" id="KW-1185">Reference proteome</keyword>
<dbReference type="PANTHER" id="PTHR43806">
    <property type="entry name" value="PEPTIDASE S8"/>
    <property type="match status" value="1"/>
</dbReference>
<feature type="signal peptide" evidence="8">
    <location>
        <begin position="1"/>
        <end position="31"/>
    </location>
</feature>
<dbReference type="InterPro" id="IPR036852">
    <property type="entry name" value="Peptidase_S8/S53_dom_sf"/>
</dbReference>
<dbReference type="PANTHER" id="PTHR43806:SF67">
    <property type="entry name" value="EGF-LIKE DOMAIN-CONTAINING PROTEIN"/>
    <property type="match status" value="1"/>
</dbReference>
<evidence type="ECO:0000256" key="5">
    <source>
        <dbReference type="PIRSR" id="PIRSR615500-1"/>
    </source>
</evidence>
<proteinExistence type="inferred from homology"/>
<dbReference type="InterPro" id="IPR050131">
    <property type="entry name" value="Peptidase_S8_subtilisin-like"/>
</dbReference>
<keyword evidence="3 6" id="KW-0378">Hydrolase</keyword>
<dbReference type="PROSITE" id="PS51892">
    <property type="entry name" value="SUBTILASE"/>
    <property type="match status" value="1"/>
</dbReference>
<dbReference type="KEGG" id="bcoh:BC6307_09565"/>
<feature type="active site" description="Charge relay system" evidence="5 6">
    <location>
        <position position="472"/>
    </location>
</feature>
<evidence type="ECO:0000256" key="6">
    <source>
        <dbReference type="PROSITE-ProRule" id="PRU01240"/>
    </source>
</evidence>
<dbReference type="PROSITE" id="PS00137">
    <property type="entry name" value="SUBTILASE_HIS"/>
    <property type="match status" value="1"/>
</dbReference>
<dbReference type="Gene3D" id="2.60.40.10">
    <property type="entry name" value="Immunoglobulins"/>
    <property type="match status" value="1"/>
</dbReference>
<dbReference type="Gene3D" id="3.40.50.200">
    <property type="entry name" value="Peptidase S8/S53 domain"/>
    <property type="match status" value="1"/>
</dbReference>
<dbReference type="InterPro" id="IPR029062">
    <property type="entry name" value="Class_I_gatase-like"/>
</dbReference>
<accession>A0A223KPT4</accession>
<reference evidence="11 12" key="1">
    <citation type="submission" date="2016-12" db="EMBL/GenBank/DDBJ databases">
        <title>The whole genome sequencing and assembly of Bacillus cohnii DSM 6307T strain.</title>
        <authorList>
            <person name="Lee Y.-J."/>
            <person name="Yi H."/>
            <person name="Bahn Y.-S."/>
            <person name="Kim J.F."/>
            <person name="Lee D.-W."/>
        </authorList>
    </citation>
    <scope>NUCLEOTIDE SEQUENCE [LARGE SCALE GENOMIC DNA]</scope>
    <source>
        <strain evidence="11 12">DSM 6307</strain>
    </source>
</reference>
<dbReference type="Gene3D" id="2.40.128.630">
    <property type="match status" value="3"/>
</dbReference>
<evidence type="ECO:0000256" key="1">
    <source>
        <dbReference type="ARBA" id="ARBA00011073"/>
    </source>
</evidence>
<dbReference type="PROSITE" id="PS00136">
    <property type="entry name" value="SUBTILASE_ASP"/>
    <property type="match status" value="1"/>
</dbReference>
<dbReference type="SMART" id="SM00564">
    <property type="entry name" value="PQQ"/>
    <property type="match status" value="7"/>
</dbReference>
<dbReference type="Pfam" id="PF13620">
    <property type="entry name" value="CarboxypepD_reg"/>
    <property type="match status" value="5"/>
</dbReference>
<dbReference type="Gene3D" id="2.60.40.1120">
    <property type="entry name" value="Carboxypeptidase-like, regulatory domain"/>
    <property type="match status" value="12"/>
</dbReference>
<name>A0A223KPT4_9BACI</name>
<dbReference type="SUPFAM" id="SSF49478">
    <property type="entry name" value="Cna protein B-type domain"/>
    <property type="match status" value="2"/>
</dbReference>
<evidence type="ECO:0000259" key="9">
    <source>
        <dbReference type="Pfam" id="PF00082"/>
    </source>
</evidence>
<keyword evidence="2 6" id="KW-0645">Protease</keyword>
<dbReference type="InterPro" id="IPR013784">
    <property type="entry name" value="Carb-bd-like_fold"/>
</dbReference>
<dbReference type="InterPro" id="IPR018391">
    <property type="entry name" value="PQQ_b-propeller_rpt"/>
</dbReference>
<dbReference type="STRING" id="1314751.GCA_001591425_02188"/>
<dbReference type="Pfam" id="PF13715">
    <property type="entry name" value="CarbopepD_reg_2"/>
    <property type="match status" value="3"/>
</dbReference>
<feature type="active site" description="Charge relay system" evidence="5 6">
    <location>
        <position position="293"/>
    </location>
</feature>
<dbReference type="InterPro" id="IPR000209">
    <property type="entry name" value="Peptidase_S8/S53_dom"/>
</dbReference>
<dbReference type="PRINTS" id="PR00723">
    <property type="entry name" value="SUBTILISIN"/>
</dbReference>
<feature type="domain" description="Pyrrolo-quinoline quinone repeat" evidence="10">
    <location>
        <begin position="846"/>
        <end position="968"/>
    </location>
</feature>
<dbReference type="SUPFAM" id="SSF50998">
    <property type="entry name" value="Quinoprotein alcohol dehydrogenase-like"/>
    <property type="match status" value="2"/>
</dbReference>
<dbReference type="InterPro" id="IPR023827">
    <property type="entry name" value="Peptidase_S8_Asp-AS"/>
</dbReference>
<evidence type="ECO:0000256" key="2">
    <source>
        <dbReference type="ARBA" id="ARBA00022670"/>
    </source>
</evidence>
<dbReference type="SUPFAM" id="SSF52317">
    <property type="entry name" value="Class I glutamine amidotransferase-like"/>
    <property type="match status" value="2"/>
</dbReference>
<evidence type="ECO:0000256" key="8">
    <source>
        <dbReference type="SAM" id="SignalP"/>
    </source>
</evidence>
<dbReference type="SUPFAM" id="SSF49452">
    <property type="entry name" value="Starch-binding domain-like"/>
    <property type="match status" value="2"/>
</dbReference>
<dbReference type="SUPFAM" id="SSF52743">
    <property type="entry name" value="Subtilisin-like"/>
    <property type="match status" value="1"/>
</dbReference>
<evidence type="ECO:0000256" key="3">
    <source>
        <dbReference type="ARBA" id="ARBA00022801"/>
    </source>
</evidence>
<feature type="domain" description="Pyrrolo-quinoline quinone repeat" evidence="10">
    <location>
        <begin position="725"/>
        <end position="822"/>
    </location>
</feature>
<feature type="chain" id="PRO_5011222848" evidence="8">
    <location>
        <begin position="32"/>
        <end position="3035"/>
    </location>
</feature>
<dbReference type="PROSITE" id="PS00138">
    <property type="entry name" value="SUBTILASE_SER"/>
    <property type="match status" value="1"/>
</dbReference>
<dbReference type="Proteomes" id="UP000215224">
    <property type="component" value="Chromosome"/>
</dbReference>
<dbReference type="InterPro" id="IPR023828">
    <property type="entry name" value="Peptidase_S8_Ser-AS"/>
</dbReference>
<dbReference type="InterPro" id="IPR011047">
    <property type="entry name" value="Quinoprotein_ADH-like_sf"/>
</dbReference>
<dbReference type="InterPro" id="IPR008969">
    <property type="entry name" value="CarboxyPept-like_regulatory"/>
</dbReference>
<dbReference type="GO" id="GO:0030246">
    <property type="term" value="F:carbohydrate binding"/>
    <property type="evidence" value="ECO:0007669"/>
    <property type="project" value="InterPro"/>
</dbReference>
<comment type="similarity">
    <text evidence="1 6 7">Belongs to the peptidase S8 family.</text>
</comment>
<dbReference type="InterPro" id="IPR015500">
    <property type="entry name" value="Peptidase_S8_subtilisin-rel"/>
</dbReference>
<dbReference type="GO" id="GO:0006508">
    <property type="term" value="P:proteolysis"/>
    <property type="evidence" value="ECO:0007669"/>
    <property type="project" value="UniProtKB-KW"/>
</dbReference>
<sequence>MYKRKRLSKMLTKFFIMLLLVSSFLPHVAFANENENKVIDLQVKDEQFEKEREAEFYEQEVASTALEEGEFEHLLSAIGWDVPEINVEVDTQDKIEQAVYEALEEEKEVDVIVRLKGQADYNKIYADTKGKGKSTKAKEVVTSLQQNAKTSQQGIEKAIVSLEIKGKAKKKDTLWIINGITLTVSKDGLEELKNHKEIERITLDKEVPLPEITVEQSKPRLPEWGLEKIFAPKVWGDYGLKGEGIVVGIMDTGVDGNHEALRHNYRGRDGNHQYSWIDLSGNNYATPADGHGHGTHVAGTAVGGGEGEPIGVAPEAEWIAAKIFNDGGSTTLSAIHQAFEWFMAPGGDPSKAPHVVNNSWGNANAYNTEFYEDVQAWVAAGIFPLFSAGNEGPGSQTVGSPGSFPESFAIGATDVNDQIASFSSRGPVYWTDEDGNQQRIIKPDVSAPGHQIYSAWPSVRGAGEYHTISGTSMAAPHVSGAIALIYQANPQLTIEEVKDILKRTARVESFMGNTPNDVYGHGIINVYQAVTEAAFAGNISGTIQSEESIEVPIKISIPTQNMEVTSNDGTFQFSVREGTHRVLVSAFGYDLLQTEVTVKKGETTEVQWVLQPSERYTVTGTVRETTSNEPVRFAYIRMKGTPLAAVRTNESGAFSVSNIPIGNYELIITGEGIKGHTEQVEITNNVELDLYVDEHNLSSNSNWSTANYSYERNAVSPNAIDIDGMQKQWTYSTSSKGQILFSTPAVTENTVVFTTDRGWITALNRSTGEEIWSVRLGATNRSTPTIADGKVFVSGGQDGTMYSLDLKTGRTIWSKSIGQPAVYESAIYKDGVLYIGSGLNDNPSFYALNADNGETLWRKELGGASYFGGTLGEGLIFIGTYDNRTLRALRVEDGSEAWSITLSNEGFASRPVYQEGTLYVTSANFSNGSGTLHALNAVNGEHVWQVGGIGDTQAGSPIVYEEFVIVNSSTQPIVRAFHRENGTELWSNRFVGFGVHNGSVSANGILFFAGTSGTLYALDVYSGSILKEMSLQDYSTSGIPIVPGNVIVPHRSGIDSYVSNGTIEGTITDSDGNGTEAIIAIAETNYRTQSSNEGAFSLQHEPGTYTLKVSSYGKKQIEDEVMIVSGYKETLNYELEDAEIGALQISVQDKRTGNRLPNVDIVIQDTGLQGVSNEQGELHVEEIFEGTYNVEFLLNGYEKVLLPVTVAPNELAVMTVELSPFDIAVLNDFQGEVTALLNMNGFLAEEREWDIINDIYRYDVVYLNGAYGSGGWKPDETLFNQLIDVAKEHDVSLIFADAWGSNYGSIRQLTEYTQDPKEIAHYYGSGQVRLQADEEHPILEGMNKGERVTLYTRTGDFAWFNRYSGRHLASIGSTTQGMVGTGVAYKAVSENSAHLLLGSHAASPWVSPLQGWLADMQSILFNGVRYLQEATFGEVSGSIVDFEGNPVEAEVIIVETNQQEKSDVEGEFQFYHDVGTFVLEIRSPGFATQREQVTIINGEPVELTIVLHHSNGDRLSGNVTDSITQLGIANAEVKLIQNEEIIVEQETTSNGRFEFTSLQYGQYKLRIEKEGYIFHSENIEVGRVQDELEIGLYPTPKVAVLGDYFSQNRNFQYTMSQAGIPVTPLSVQNVAEEVGNYDVIFINDISGSSFNKSIFENMMEKADEAKTSVILGDVYSSGSGINHLVNYREDPQVRRNVADTTKAANYVLLEEHPIFKGIEVGEQVELLLPSGSRISYFDDYSGYPIAEITHEGNADSHGLGVAYKPRTDNSVELLMSGHGFGLYHHFEHYTEEGLRLLTNAVVWAAYTQFNVISGVITDEEANPLYASVEVDGVPFDTATDPSTGEFSIAIKDGDYDVTITSFGYDRKIEQIRLDNNFEPLEIEMVVSENVGSIVGTIEDEKDGSALEGVEVNIVGIPRESVTNSQGNFSISRLEPGDYILKMVKDGYVHKEMEVTIEESEQLNLSIELKPSPTIGVIVDATASSAVSMEDYLEGKGYNVVNMFYTDLELLQEIDLVIANSDYNNSLIPTKDEFSAFQLALNETNTSVIWTGQHGGRGAIRYLYEYENNPPVEIRGSKAGMKGAVLENHPILEGVPTEFSMLAGSNYYYAFDGYDGTVIADVIHDTDGRVGSAIAYKGRTSESVEILLANFTFSSNFHPGNRQHFDENRETIFLNAINWALENEEALVGELYGSVKNQQERNVKATITVLETGKIVETDVEGNFYLGLPSGQYTLKVEAFGHVTDQFEVELENGETINRTFQLSTDRAGLVKGTVLHGQDETPIEGATITIMGTPITTMTDENGEYEVDVPVGTYSVRASAPGHTSVVQANVVVEENESIVVPFLLQTSEKVAIVATSTYGDRIQQFLSDRGYDSEVIVNSNLSPLMDNLSEYAVIIFNDKHSNMSQAQFNEFLQATSENDVSIIFSSQFSGGTIRDLSDAVGNPANVSWAFVPSHVNVKVLHEHPIFAGFTEDEIQILNNGTSSQQYAVYSGYSGTTIGSISHDERGVLGEGIGFEFASANSVHILLSGMRVGSYGQPETRWTEEGKQLYTNAIDWAISASLGEIVGTVTTEDGEPISNATIVIEALGYETKTNAQGQYRLGVGSGTYEVKALARGYEEKTETVVVENLGESVEANFTLTKLDGMTITGTVINNRTEESITEAKVTLTEVSSSILLEELTTNEDGYFEFADLLEGEYEITAHMDGYISVSTVVVVEEEDITITLAMNAIEVAVIGDWNNNLVNFLNSEEVYAEGQDWNVSDNLGNYELVIVNSNKGTKEELERLIDAAAVHEVSIVFVGSWAGEGSISLLEKAFSTPILDKHGYNEGAVLLKLNEQHPIFEGLTDDDGYIEIHANQSPYATYQDLPGKVISNINVDGDDKGASVAYEFKGTNHMHLYLSSFAVTNIIGPDYGWTEKGKQLFIQSLQFARDAEIEEEQPTPTIPAAPTWDESRIQTNESTVTITGKGEVGSIVHIYEEKGKKRTLLESVEVLEDGTFSYTDQYGNGNHFLYAQAENEVGLSEWSEKLQLIITGKPR</sequence>
<evidence type="ECO:0000256" key="4">
    <source>
        <dbReference type="ARBA" id="ARBA00022825"/>
    </source>
</evidence>
<dbReference type="GO" id="GO:0004252">
    <property type="term" value="F:serine-type endopeptidase activity"/>
    <property type="evidence" value="ECO:0007669"/>
    <property type="project" value="UniProtKB-UniRule"/>
</dbReference>
<keyword evidence="4 6" id="KW-0720">Serine protease</keyword>
<protein>
    <submittedName>
        <fullName evidence="11">Uncharacterized protein</fullName>
    </submittedName>
</protein>
<dbReference type="EMBL" id="CP018866">
    <property type="protein sequence ID" value="AST91511.1"/>
    <property type="molecule type" value="Genomic_DNA"/>
</dbReference>
<dbReference type="RefSeq" id="WP_066415838.1">
    <property type="nucleotide sequence ID" value="NZ_CP018866.1"/>
</dbReference>
<dbReference type="Pfam" id="PF13360">
    <property type="entry name" value="PQQ_2"/>
    <property type="match status" value="2"/>
</dbReference>